<evidence type="ECO:0000256" key="3">
    <source>
        <dbReference type="ARBA" id="ARBA00022989"/>
    </source>
</evidence>
<dbReference type="InterPro" id="IPR013525">
    <property type="entry name" value="ABC2_TM"/>
</dbReference>
<name>A0A381ZNV5_9ZZZZ</name>
<proteinExistence type="predicted"/>
<dbReference type="PROSITE" id="PS51012">
    <property type="entry name" value="ABC_TM2"/>
    <property type="match status" value="1"/>
</dbReference>
<reference evidence="7" key="1">
    <citation type="submission" date="2018-05" db="EMBL/GenBank/DDBJ databases">
        <authorList>
            <person name="Lanie J.A."/>
            <person name="Ng W.-L."/>
            <person name="Kazmierczak K.M."/>
            <person name="Andrzejewski T.M."/>
            <person name="Davidsen T.M."/>
            <person name="Wayne K.J."/>
            <person name="Tettelin H."/>
            <person name="Glass J.I."/>
            <person name="Rusch D."/>
            <person name="Podicherti R."/>
            <person name="Tsui H.-C.T."/>
            <person name="Winkler M.E."/>
        </authorList>
    </citation>
    <scope>NUCLEOTIDE SEQUENCE</scope>
</reference>
<dbReference type="AlphaFoldDB" id="A0A381ZNV5"/>
<accession>A0A381ZNV5</accession>
<feature type="transmembrane region" description="Helical" evidence="5">
    <location>
        <begin position="38"/>
        <end position="60"/>
    </location>
</feature>
<organism evidence="7">
    <name type="scientific">marine metagenome</name>
    <dbReference type="NCBI Taxonomy" id="408172"/>
    <lineage>
        <taxon>unclassified sequences</taxon>
        <taxon>metagenomes</taxon>
        <taxon>ecological metagenomes</taxon>
    </lineage>
</organism>
<feature type="transmembrane region" description="Helical" evidence="5">
    <location>
        <begin position="146"/>
        <end position="167"/>
    </location>
</feature>
<dbReference type="PANTHER" id="PTHR43332:SF2">
    <property type="entry name" value="INNER MEMBRANE TRANSPORT PERMEASE YADH"/>
    <property type="match status" value="1"/>
</dbReference>
<dbReference type="PANTHER" id="PTHR43332">
    <property type="entry name" value="INNER MEMBRANE TRANSPORT PERMEASE YADH-RELATED"/>
    <property type="match status" value="1"/>
</dbReference>
<dbReference type="InterPro" id="IPR052522">
    <property type="entry name" value="ABC-2_transport_permease"/>
</dbReference>
<evidence type="ECO:0000259" key="6">
    <source>
        <dbReference type="PROSITE" id="PS51012"/>
    </source>
</evidence>
<dbReference type="InterPro" id="IPR047817">
    <property type="entry name" value="ABC2_TM_bact-type"/>
</dbReference>
<evidence type="ECO:0000256" key="4">
    <source>
        <dbReference type="ARBA" id="ARBA00023136"/>
    </source>
</evidence>
<dbReference type="GO" id="GO:0140359">
    <property type="term" value="F:ABC-type transporter activity"/>
    <property type="evidence" value="ECO:0007669"/>
    <property type="project" value="InterPro"/>
</dbReference>
<feature type="transmembrane region" description="Helical" evidence="5">
    <location>
        <begin position="7"/>
        <end position="26"/>
    </location>
</feature>
<comment type="subcellular location">
    <subcellularLocation>
        <location evidence="1">Membrane</location>
        <topology evidence="1">Multi-pass membrane protein</topology>
    </subcellularLocation>
</comment>
<dbReference type="PIRSF" id="PIRSF006648">
    <property type="entry name" value="DrrB"/>
    <property type="match status" value="1"/>
</dbReference>
<evidence type="ECO:0000256" key="1">
    <source>
        <dbReference type="ARBA" id="ARBA00004141"/>
    </source>
</evidence>
<feature type="domain" description="ABC transmembrane type-2" evidence="6">
    <location>
        <begin position="2"/>
        <end position="232"/>
    </location>
</feature>
<dbReference type="InterPro" id="IPR000412">
    <property type="entry name" value="ABC_2_transport"/>
</dbReference>
<dbReference type="Pfam" id="PF01061">
    <property type="entry name" value="ABC2_membrane"/>
    <property type="match status" value="1"/>
</dbReference>
<feature type="transmembrane region" description="Helical" evidence="5">
    <location>
        <begin position="207"/>
        <end position="229"/>
    </location>
</feature>
<evidence type="ECO:0000256" key="5">
    <source>
        <dbReference type="SAM" id="Phobius"/>
    </source>
</evidence>
<feature type="transmembrane region" description="Helical" evidence="5">
    <location>
        <begin position="80"/>
        <end position="105"/>
    </location>
</feature>
<sequence>MQTLISPAIMIILYFVTIGVIIGSRIGEIGGYQFLKWMVPGMIMMSVINNTYSNVLSSFFSVKFQRSIEELLVTPIPHYIILLGWIFGGVARGIMVAILVALVSLPFVELEVQNWPLTLLVLFLTSILFSIAGFLNALFAESFDDVSIVPTFILTPLSYLGGIFYSVDMLPEFWRTVSLANPILYMVNALREGLLGSSDLASMNMSVGFSLLMIISFIIILFLVSLLLLQKGKGIRT</sequence>
<dbReference type="GO" id="GO:0043190">
    <property type="term" value="C:ATP-binding cassette (ABC) transporter complex"/>
    <property type="evidence" value="ECO:0007669"/>
    <property type="project" value="InterPro"/>
</dbReference>
<protein>
    <recommendedName>
        <fullName evidence="6">ABC transmembrane type-2 domain-containing protein</fullName>
    </recommendedName>
</protein>
<keyword evidence="3 5" id="KW-1133">Transmembrane helix</keyword>
<dbReference type="NCBIfam" id="NF011648">
    <property type="entry name" value="PRK15066.1"/>
    <property type="match status" value="1"/>
</dbReference>
<keyword evidence="4 5" id="KW-0472">Membrane</keyword>
<feature type="transmembrane region" description="Helical" evidence="5">
    <location>
        <begin position="117"/>
        <end position="139"/>
    </location>
</feature>
<dbReference type="PRINTS" id="PR00164">
    <property type="entry name" value="ABC2TRNSPORT"/>
</dbReference>
<keyword evidence="2 5" id="KW-0812">Transmembrane</keyword>
<evidence type="ECO:0000256" key="2">
    <source>
        <dbReference type="ARBA" id="ARBA00022692"/>
    </source>
</evidence>
<evidence type="ECO:0000313" key="7">
    <source>
        <dbReference type="EMBL" id="SVA90945.1"/>
    </source>
</evidence>
<gene>
    <name evidence="7" type="ORF">METZ01_LOCUS143799</name>
</gene>
<dbReference type="EMBL" id="UINC01022071">
    <property type="protein sequence ID" value="SVA90945.1"/>
    <property type="molecule type" value="Genomic_DNA"/>
</dbReference>